<dbReference type="EMBL" id="LR877146">
    <property type="protein sequence ID" value="CAD2213568.1"/>
    <property type="molecule type" value="Genomic_DNA"/>
</dbReference>
<evidence type="ECO:0000256" key="2">
    <source>
        <dbReference type="SAM" id="Phobius"/>
    </source>
</evidence>
<reference evidence="3 4" key="1">
    <citation type="submission" date="2020-08" db="EMBL/GenBank/DDBJ databases">
        <authorList>
            <person name="Newling K."/>
            <person name="Davey J."/>
            <person name="Forrester S."/>
        </authorList>
    </citation>
    <scope>NUCLEOTIDE SEQUENCE [LARGE SCALE GENOMIC DNA]</scope>
    <source>
        <strain evidence="4">Crithidia deanei Carvalho (ATCC PRA-265)</strain>
    </source>
</reference>
<evidence type="ECO:0000313" key="4">
    <source>
        <dbReference type="Proteomes" id="UP000515908"/>
    </source>
</evidence>
<dbReference type="Proteomes" id="UP000515908">
    <property type="component" value="Chromosome 02"/>
</dbReference>
<dbReference type="AlphaFoldDB" id="A0A7G2C1C8"/>
<feature type="transmembrane region" description="Helical" evidence="2">
    <location>
        <begin position="65"/>
        <end position="85"/>
    </location>
</feature>
<feature type="compositionally biased region" description="Low complexity" evidence="1">
    <location>
        <begin position="114"/>
        <end position="123"/>
    </location>
</feature>
<keyword evidence="2" id="KW-1133">Transmembrane helix</keyword>
<organism evidence="3 4">
    <name type="scientific">Angomonas deanei</name>
    <dbReference type="NCBI Taxonomy" id="59799"/>
    <lineage>
        <taxon>Eukaryota</taxon>
        <taxon>Discoba</taxon>
        <taxon>Euglenozoa</taxon>
        <taxon>Kinetoplastea</taxon>
        <taxon>Metakinetoplastina</taxon>
        <taxon>Trypanosomatida</taxon>
        <taxon>Trypanosomatidae</taxon>
        <taxon>Strigomonadinae</taxon>
        <taxon>Angomonas</taxon>
    </lineage>
</organism>
<feature type="region of interest" description="Disordered" evidence="1">
    <location>
        <begin position="104"/>
        <end position="145"/>
    </location>
</feature>
<proteinExistence type="predicted"/>
<dbReference type="VEuPathDB" id="TriTrypDB:ADEAN_000101100"/>
<keyword evidence="2" id="KW-0812">Transmembrane</keyword>
<keyword evidence="2" id="KW-0472">Membrane</keyword>
<keyword evidence="4" id="KW-1185">Reference proteome</keyword>
<evidence type="ECO:0000313" key="3">
    <source>
        <dbReference type="EMBL" id="CAD2213568.1"/>
    </source>
</evidence>
<sequence>MNSTGCQLPSSFNCSAVYANSYCCGSGCCLYPSATRLASPLSTARTPSKAEARRLPQVAHPQHTTIFIVAVIVGAVAISLLVIYITCRDRSGVRRAERHYAPLADESANVPLHQQSTSAQQQRSARHTPVERKRHREGSQDNVPF</sequence>
<evidence type="ECO:0008006" key="5">
    <source>
        <dbReference type="Google" id="ProtNLM"/>
    </source>
</evidence>
<gene>
    <name evidence="3" type="ORF">ADEAN_000101100</name>
</gene>
<accession>A0A7G2C1C8</accession>
<protein>
    <recommendedName>
        <fullName evidence="5">Transmembrane protein</fullName>
    </recommendedName>
</protein>
<name>A0A7G2C1C8_9TRYP</name>
<evidence type="ECO:0000256" key="1">
    <source>
        <dbReference type="SAM" id="MobiDB-lite"/>
    </source>
</evidence>